<accession>X1EGI4</accession>
<organism evidence="1">
    <name type="scientific">marine sediment metagenome</name>
    <dbReference type="NCBI Taxonomy" id="412755"/>
    <lineage>
        <taxon>unclassified sequences</taxon>
        <taxon>metagenomes</taxon>
        <taxon>ecological metagenomes</taxon>
    </lineage>
</organism>
<evidence type="ECO:0000313" key="1">
    <source>
        <dbReference type="EMBL" id="GAH31712.1"/>
    </source>
</evidence>
<protein>
    <submittedName>
        <fullName evidence="1">Uncharacterized protein</fullName>
    </submittedName>
</protein>
<dbReference type="EMBL" id="BARU01011560">
    <property type="protein sequence ID" value="GAH31712.1"/>
    <property type="molecule type" value="Genomic_DNA"/>
</dbReference>
<reference evidence="1" key="1">
    <citation type="journal article" date="2014" name="Front. Microbiol.">
        <title>High frequency of phylogenetically diverse reductive dehalogenase-homologous genes in deep subseafloor sedimentary metagenomes.</title>
        <authorList>
            <person name="Kawai M."/>
            <person name="Futagami T."/>
            <person name="Toyoda A."/>
            <person name="Takaki Y."/>
            <person name="Nishi S."/>
            <person name="Hori S."/>
            <person name="Arai W."/>
            <person name="Tsubouchi T."/>
            <person name="Morono Y."/>
            <person name="Uchiyama I."/>
            <person name="Ito T."/>
            <person name="Fujiyama A."/>
            <person name="Inagaki F."/>
            <person name="Takami H."/>
        </authorList>
    </citation>
    <scope>NUCLEOTIDE SEQUENCE</scope>
    <source>
        <strain evidence="1">Expedition CK06-06</strain>
    </source>
</reference>
<feature type="non-terminal residue" evidence="1">
    <location>
        <position position="1"/>
    </location>
</feature>
<proteinExistence type="predicted"/>
<dbReference type="AlphaFoldDB" id="X1EGI4"/>
<gene>
    <name evidence="1" type="ORF">S03H2_21662</name>
</gene>
<sequence length="44" mass="4595">KCRKSCRIYPAGNLGGCSIRVGLRGSDTPRNYGSLLNGLLVAAS</sequence>
<comment type="caution">
    <text evidence="1">The sequence shown here is derived from an EMBL/GenBank/DDBJ whole genome shotgun (WGS) entry which is preliminary data.</text>
</comment>
<name>X1EGI4_9ZZZZ</name>